<comment type="caution">
    <text evidence="1">The sequence shown here is derived from an EMBL/GenBank/DDBJ whole genome shotgun (WGS) entry which is preliminary data.</text>
</comment>
<dbReference type="Proteomes" id="UP001055108">
    <property type="component" value="Unassembled WGS sequence"/>
</dbReference>
<gene>
    <name evidence="1" type="ORF">NBEOAGPD_5086</name>
</gene>
<name>A0AA37HXD8_9HYPH</name>
<sequence>MSRAAIETKLDGAAQLCEAADGAQSVDTLHLGATLRSLYEGSVDKQPIPDTQIDLILRLRSKERALRCAN</sequence>
<dbReference type="RefSeq" id="WP_238307057.1">
    <property type="nucleotide sequence ID" value="NZ_BPQM01000164.1"/>
</dbReference>
<keyword evidence="2" id="KW-1185">Reference proteome</keyword>
<reference evidence="1" key="2">
    <citation type="submission" date="2021-08" db="EMBL/GenBank/DDBJ databases">
        <authorList>
            <person name="Tani A."/>
            <person name="Ola A."/>
            <person name="Ogura Y."/>
            <person name="Katsura K."/>
            <person name="Hayashi T."/>
        </authorList>
    </citation>
    <scope>NUCLEOTIDE SEQUENCE</scope>
    <source>
        <strain evidence="1">NBRC 103626</strain>
    </source>
</reference>
<dbReference type="AlphaFoldDB" id="A0AA37HXD8"/>
<evidence type="ECO:0000313" key="2">
    <source>
        <dbReference type="Proteomes" id="UP001055108"/>
    </source>
</evidence>
<reference evidence="1" key="1">
    <citation type="journal article" date="2016" name="Front. Microbiol.">
        <title>Genome Sequence of the Piezophilic, Mesophilic Sulfate-Reducing Bacterium Desulfovibrio indicus J2T.</title>
        <authorList>
            <person name="Cao J."/>
            <person name="Maignien L."/>
            <person name="Shao Z."/>
            <person name="Alain K."/>
            <person name="Jebbar M."/>
        </authorList>
    </citation>
    <scope>NUCLEOTIDE SEQUENCE</scope>
    <source>
        <strain evidence="1">NBRC 103626</strain>
    </source>
</reference>
<accession>A0AA37HXD8</accession>
<organism evidence="1 2">
    <name type="scientific">Methylobacterium gregans</name>
    <dbReference type="NCBI Taxonomy" id="374424"/>
    <lineage>
        <taxon>Bacteria</taxon>
        <taxon>Pseudomonadati</taxon>
        <taxon>Pseudomonadota</taxon>
        <taxon>Alphaproteobacteria</taxon>
        <taxon>Hyphomicrobiales</taxon>
        <taxon>Methylobacteriaceae</taxon>
        <taxon>Methylobacterium</taxon>
    </lineage>
</organism>
<evidence type="ECO:0000313" key="1">
    <source>
        <dbReference type="EMBL" id="GJD81832.1"/>
    </source>
</evidence>
<dbReference type="EMBL" id="BPQM01000164">
    <property type="protein sequence ID" value="GJD81832.1"/>
    <property type="molecule type" value="Genomic_DNA"/>
</dbReference>
<protein>
    <submittedName>
        <fullName evidence="1">Uncharacterized protein</fullName>
    </submittedName>
</protein>
<proteinExistence type="predicted"/>